<accession>A0A0H4QE76</accession>
<evidence type="ECO:0000313" key="2">
    <source>
        <dbReference type="Proteomes" id="UP000036106"/>
    </source>
</evidence>
<name>A0A0H4QE76_9LACO</name>
<protein>
    <submittedName>
        <fullName evidence="1">Uncharacterized protein</fullName>
    </submittedName>
</protein>
<reference evidence="2" key="1">
    <citation type="submission" date="2015-07" db="EMBL/GenBank/DDBJ databases">
        <title>Lactobacillus ginsenosidimutans/EMML 3141/ whole genome sequencing.</title>
        <authorList>
            <person name="Kim M.K."/>
            <person name="Im W.-T."/>
            <person name="Srinivasan S."/>
            <person name="Lee J.-J."/>
        </authorList>
    </citation>
    <scope>NUCLEOTIDE SEQUENCE [LARGE SCALE GENOMIC DNA]</scope>
    <source>
        <strain evidence="2">EMML 3041</strain>
    </source>
</reference>
<sequence length="82" mass="9223">MVHFRLPVKFGGGRGRCEHDSELFHGPKNLGTRFSCKPALWQANMNATARAPAELYLQAGSEANSFSCMENKHHLLFEVTFK</sequence>
<proteinExistence type="predicted"/>
<dbReference type="EMBL" id="CP012034">
    <property type="protein sequence ID" value="AKP66237.1"/>
    <property type="molecule type" value="Genomic_DNA"/>
</dbReference>
<keyword evidence="2" id="KW-1185">Reference proteome</keyword>
<dbReference type="AlphaFoldDB" id="A0A0H4QE76"/>
<dbReference type="KEGG" id="lgn:ABM34_00840"/>
<dbReference type="Proteomes" id="UP000036106">
    <property type="component" value="Chromosome"/>
</dbReference>
<dbReference type="PATRIC" id="fig|1007676.4.peg.175"/>
<gene>
    <name evidence="1" type="ORF">ABM34_00840</name>
</gene>
<organism evidence="1 2">
    <name type="scientific">Companilactobacillus ginsenosidimutans</name>
    <dbReference type="NCBI Taxonomy" id="1007676"/>
    <lineage>
        <taxon>Bacteria</taxon>
        <taxon>Bacillati</taxon>
        <taxon>Bacillota</taxon>
        <taxon>Bacilli</taxon>
        <taxon>Lactobacillales</taxon>
        <taxon>Lactobacillaceae</taxon>
        <taxon>Companilactobacillus</taxon>
    </lineage>
</organism>
<evidence type="ECO:0000313" key="1">
    <source>
        <dbReference type="EMBL" id="AKP66237.1"/>
    </source>
</evidence>